<dbReference type="InterPro" id="IPR011037">
    <property type="entry name" value="Pyrv_Knase-like_insert_dom_sf"/>
</dbReference>
<dbReference type="STRING" id="1120980.GCA_000745955_00664"/>
<gene>
    <name evidence="2" type="primary">ycbX</name>
    <name evidence="2" type="ORF">NCTC10283_01526</name>
</gene>
<dbReference type="RefSeq" id="WP_051968432.1">
    <property type="nucleotide sequence ID" value="NZ_CP091519.2"/>
</dbReference>
<protein>
    <submittedName>
        <fullName evidence="2">Uncharacterized Fe-S protein</fullName>
    </submittedName>
</protein>
<dbReference type="SUPFAM" id="SSF50800">
    <property type="entry name" value="PK beta-barrel domain-like"/>
    <property type="match status" value="1"/>
</dbReference>
<dbReference type="Pfam" id="PF03473">
    <property type="entry name" value="MOSC"/>
    <property type="match status" value="1"/>
</dbReference>
<organism evidence="2 3">
    <name type="scientific">Alysiella crassa</name>
    <dbReference type="NCBI Taxonomy" id="153491"/>
    <lineage>
        <taxon>Bacteria</taxon>
        <taxon>Pseudomonadati</taxon>
        <taxon>Pseudomonadota</taxon>
        <taxon>Betaproteobacteria</taxon>
        <taxon>Neisseriales</taxon>
        <taxon>Neisseriaceae</taxon>
        <taxon>Alysiella</taxon>
    </lineage>
</organism>
<feature type="domain" description="MOSC" evidence="1">
    <location>
        <begin position="127"/>
        <end position="268"/>
    </location>
</feature>
<dbReference type="EMBL" id="UFSO01000003">
    <property type="protein sequence ID" value="SSY79974.1"/>
    <property type="molecule type" value="Genomic_DNA"/>
</dbReference>
<dbReference type="GO" id="GO:0030151">
    <property type="term" value="F:molybdenum ion binding"/>
    <property type="evidence" value="ECO:0007669"/>
    <property type="project" value="InterPro"/>
</dbReference>
<dbReference type="Proteomes" id="UP000254209">
    <property type="component" value="Unassembled WGS sequence"/>
</dbReference>
<dbReference type="GO" id="GO:0030170">
    <property type="term" value="F:pyridoxal phosphate binding"/>
    <property type="evidence" value="ECO:0007669"/>
    <property type="project" value="InterPro"/>
</dbReference>
<reference evidence="2 3" key="1">
    <citation type="submission" date="2018-06" db="EMBL/GenBank/DDBJ databases">
        <authorList>
            <consortium name="Pathogen Informatics"/>
            <person name="Doyle S."/>
        </authorList>
    </citation>
    <scope>NUCLEOTIDE SEQUENCE [LARGE SCALE GENOMIC DNA]</scope>
    <source>
        <strain evidence="2 3">NCTC10283</strain>
    </source>
</reference>
<sequence length="269" mass="30181">MRKSSFPYFQAALIMNIIELNHYPVKSMRGVAINVADFSPIGLRHDREWLIAQANGAFITARKLPILLHFHTETHAGSLKMIAPDGDSLSVYSKDYTEIAPVQVWQDTFTAYSGDTAADEWLSAKLGQAVRLFWLGERSTRLLPPDTPLSFADGAPFLLTNAASLADLNAILGEHFDMNRFRANVVLDGAAAWAEEKWRRIRIGTTEFELFKPCKRCVLTTIDVHTLEKHPQQQPLAYLAKHRGAVFGMNMRTRQSGVLRVGDSIEIIE</sequence>
<evidence type="ECO:0000313" key="2">
    <source>
        <dbReference type="EMBL" id="SSY79974.1"/>
    </source>
</evidence>
<dbReference type="PANTHER" id="PTHR14237:SF19">
    <property type="entry name" value="MITOCHONDRIAL AMIDOXIME REDUCING COMPONENT 1"/>
    <property type="match status" value="1"/>
</dbReference>
<keyword evidence="3" id="KW-1185">Reference proteome</keyword>
<evidence type="ECO:0000259" key="1">
    <source>
        <dbReference type="PROSITE" id="PS51340"/>
    </source>
</evidence>
<dbReference type="Gene3D" id="2.40.33.20">
    <property type="entry name" value="PK beta-barrel domain-like"/>
    <property type="match status" value="1"/>
</dbReference>
<dbReference type="Pfam" id="PF03476">
    <property type="entry name" value="MOSC_N"/>
    <property type="match status" value="1"/>
</dbReference>
<proteinExistence type="predicted"/>
<dbReference type="SUPFAM" id="SSF141673">
    <property type="entry name" value="MOSC N-terminal domain-like"/>
    <property type="match status" value="1"/>
</dbReference>
<dbReference type="PANTHER" id="PTHR14237">
    <property type="entry name" value="MOLYBDOPTERIN COFACTOR SULFURASE MOSC"/>
    <property type="match status" value="1"/>
</dbReference>
<evidence type="ECO:0000313" key="3">
    <source>
        <dbReference type="Proteomes" id="UP000254209"/>
    </source>
</evidence>
<dbReference type="OrthoDB" id="581532at2"/>
<dbReference type="GO" id="GO:0003824">
    <property type="term" value="F:catalytic activity"/>
    <property type="evidence" value="ECO:0007669"/>
    <property type="project" value="InterPro"/>
</dbReference>
<dbReference type="InterPro" id="IPR005303">
    <property type="entry name" value="MOCOS_middle"/>
</dbReference>
<accession>A0A376BUE2</accession>
<dbReference type="InterPro" id="IPR005302">
    <property type="entry name" value="MoCF_Sase_C"/>
</dbReference>
<name>A0A376BUE2_9NEIS</name>
<dbReference type="AlphaFoldDB" id="A0A376BUE2"/>
<dbReference type="PROSITE" id="PS51340">
    <property type="entry name" value="MOSC"/>
    <property type="match status" value="1"/>
</dbReference>